<evidence type="ECO:0000256" key="9">
    <source>
        <dbReference type="ARBA" id="ARBA00023065"/>
    </source>
</evidence>
<dbReference type="InterPro" id="IPR049712">
    <property type="entry name" value="Poly_export"/>
</dbReference>
<sequence>MNSVLRVATISAIALWVAVAPAQTSRNTANRDTANRDAAKTDAAKVDTARDYRLGPGDSIRVQVFQNPDLTLESRVSESGIINYPLVGRVNIGGLTLPEAEARIAQALRKNNILKSPQVNVNLLQVRGNQVSVLGQVQKPGRFPLETTNMRVSDVLAAAGGVASTGDDVLVITGTRNRKPFRKSVDIPALLAGKSGEDIVLASGDTLFVGKAPVFYIYGEAQRPGPYRVERGMTVMQAIAAGGGITSRGSQKRLQLTRTDAEGKMVQLTPGLTDPIQPGDVLFVRESIF</sequence>
<organism evidence="20 21">
    <name type="scientific">Ramlibacter tataouinensis</name>
    <dbReference type="NCBI Taxonomy" id="94132"/>
    <lineage>
        <taxon>Bacteria</taxon>
        <taxon>Pseudomonadati</taxon>
        <taxon>Pseudomonadota</taxon>
        <taxon>Betaproteobacteria</taxon>
        <taxon>Burkholderiales</taxon>
        <taxon>Comamonadaceae</taxon>
        <taxon>Ramlibacter</taxon>
    </lineage>
</organism>
<evidence type="ECO:0000256" key="8">
    <source>
        <dbReference type="ARBA" id="ARBA00023047"/>
    </source>
</evidence>
<protein>
    <submittedName>
        <fullName evidence="20">Sugar transporter</fullName>
    </submittedName>
</protein>
<evidence type="ECO:0000256" key="1">
    <source>
        <dbReference type="ARBA" id="ARBA00004571"/>
    </source>
</evidence>
<reference evidence="20 21" key="1">
    <citation type="journal article" date="2014" name="Int. J. Syst. Evol. Microbiol.">
        <title>Ramlibacter solisilvae sp. nov., isolated from forest soil, and emended description of the genus Ramlibacter.</title>
        <authorList>
            <person name="Lee H.J."/>
            <person name="Lee S.H."/>
            <person name="Lee S.S."/>
            <person name="Lee J.S."/>
            <person name="Kim Y."/>
            <person name="Kim S.C."/>
            <person name="Jeon C.O."/>
        </authorList>
    </citation>
    <scope>NUCLEOTIDE SEQUENCE [LARGE SCALE GENOMIC DNA]</scope>
    <source>
        <strain evidence="20 21">5-10</strain>
    </source>
</reference>
<evidence type="ECO:0000259" key="17">
    <source>
        <dbReference type="Pfam" id="PF02563"/>
    </source>
</evidence>
<feature type="domain" description="Soluble ligand binding" evidence="18">
    <location>
        <begin position="214"/>
        <end position="267"/>
    </location>
</feature>
<keyword evidence="6" id="KW-0812">Transmembrane</keyword>
<dbReference type="RefSeq" id="WP_061503813.1">
    <property type="nucleotide sequence ID" value="NZ_CP010951.1"/>
</dbReference>
<name>A0A127JZQ6_9BURK</name>
<keyword evidence="21" id="KW-1185">Reference proteome</keyword>
<dbReference type="PANTHER" id="PTHR33619">
    <property type="entry name" value="POLYSACCHARIDE EXPORT PROTEIN GFCE-RELATED"/>
    <property type="match status" value="1"/>
</dbReference>
<keyword evidence="10" id="KW-0626">Porin</keyword>
<proteinExistence type="inferred from homology"/>
<evidence type="ECO:0000256" key="10">
    <source>
        <dbReference type="ARBA" id="ARBA00023114"/>
    </source>
</evidence>
<dbReference type="PANTHER" id="PTHR33619:SF3">
    <property type="entry name" value="POLYSACCHARIDE EXPORT PROTEIN GFCE-RELATED"/>
    <property type="match status" value="1"/>
</dbReference>
<dbReference type="GO" id="GO:0006811">
    <property type="term" value="P:monoatomic ion transport"/>
    <property type="evidence" value="ECO:0007669"/>
    <property type="project" value="UniProtKB-KW"/>
</dbReference>
<evidence type="ECO:0000256" key="16">
    <source>
        <dbReference type="SAM" id="SignalP"/>
    </source>
</evidence>
<evidence type="ECO:0000259" key="18">
    <source>
        <dbReference type="Pfam" id="PF10531"/>
    </source>
</evidence>
<evidence type="ECO:0000256" key="11">
    <source>
        <dbReference type="ARBA" id="ARBA00023136"/>
    </source>
</evidence>
<feature type="domain" description="SLBB" evidence="19">
    <location>
        <begin position="130"/>
        <end position="209"/>
    </location>
</feature>
<keyword evidence="8" id="KW-0625">Polysaccharide transport</keyword>
<accession>A0A127JZQ6</accession>
<feature type="domain" description="Polysaccharide export protein N-terminal" evidence="17">
    <location>
        <begin position="48"/>
        <end position="123"/>
    </location>
</feature>
<dbReference type="InterPro" id="IPR019554">
    <property type="entry name" value="Soluble_ligand-bd"/>
</dbReference>
<evidence type="ECO:0000313" key="20">
    <source>
        <dbReference type="EMBL" id="AMO25409.1"/>
    </source>
</evidence>
<dbReference type="PATRIC" id="fig|94132.3.peg.2503"/>
<dbReference type="GO" id="GO:0015288">
    <property type="term" value="F:porin activity"/>
    <property type="evidence" value="ECO:0007669"/>
    <property type="project" value="UniProtKB-KW"/>
</dbReference>
<dbReference type="InterPro" id="IPR003715">
    <property type="entry name" value="Poly_export_N"/>
</dbReference>
<keyword evidence="3" id="KW-0813">Transport</keyword>
<keyword evidence="4" id="KW-1134">Transmembrane beta strand</keyword>
<keyword evidence="5 20" id="KW-0762">Sugar transport</keyword>
<keyword evidence="7 16" id="KW-0732">Signal</keyword>
<dbReference type="GO" id="GO:0015159">
    <property type="term" value="F:polysaccharide transmembrane transporter activity"/>
    <property type="evidence" value="ECO:0007669"/>
    <property type="project" value="InterPro"/>
</dbReference>
<evidence type="ECO:0000256" key="5">
    <source>
        <dbReference type="ARBA" id="ARBA00022597"/>
    </source>
</evidence>
<dbReference type="InterPro" id="IPR054765">
    <property type="entry name" value="SLBB_dom"/>
</dbReference>
<keyword evidence="11" id="KW-0472">Membrane</keyword>
<evidence type="ECO:0000256" key="7">
    <source>
        <dbReference type="ARBA" id="ARBA00022729"/>
    </source>
</evidence>
<gene>
    <name evidence="20" type="ORF">UC35_12340</name>
</gene>
<keyword evidence="12" id="KW-0564">Palmitate</keyword>
<feature type="compositionally biased region" description="Basic and acidic residues" evidence="15">
    <location>
        <begin position="33"/>
        <end position="45"/>
    </location>
</feature>
<feature type="chain" id="PRO_5007449893" evidence="16">
    <location>
        <begin position="23"/>
        <end position="289"/>
    </location>
</feature>
<dbReference type="InterPro" id="IPR017478">
    <property type="entry name" value="Polysacc_export_EpsE"/>
</dbReference>
<evidence type="ECO:0000256" key="15">
    <source>
        <dbReference type="SAM" id="MobiDB-lite"/>
    </source>
</evidence>
<dbReference type="Pfam" id="PF10531">
    <property type="entry name" value="SLBB"/>
    <property type="match status" value="1"/>
</dbReference>
<evidence type="ECO:0000256" key="2">
    <source>
        <dbReference type="ARBA" id="ARBA00009450"/>
    </source>
</evidence>
<feature type="signal peptide" evidence="16">
    <location>
        <begin position="1"/>
        <end position="22"/>
    </location>
</feature>
<dbReference type="Pfam" id="PF02563">
    <property type="entry name" value="Poly_export"/>
    <property type="match status" value="1"/>
</dbReference>
<evidence type="ECO:0000256" key="3">
    <source>
        <dbReference type="ARBA" id="ARBA00022448"/>
    </source>
</evidence>
<dbReference type="AlphaFoldDB" id="A0A127JZQ6"/>
<evidence type="ECO:0000256" key="13">
    <source>
        <dbReference type="ARBA" id="ARBA00023237"/>
    </source>
</evidence>
<dbReference type="NCBIfam" id="TIGR03028">
    <property type="entry name" value="EpsE"/>
    <property type="match status" value="1"/>
</dbReference>
<dbReference type="GO" id="GO:0046930">
    <property type="term" value="C:pore complex"/>
    <property type="evidence" value="ECO:0007669"/>
    <property type="project" value="UniProtKB-KW"/>
</dbReference>
<dbReference type="OrthoDB" id="9815244at2"/>
<keyword evidence="9" id="KW-0406">Ion transport</keyword>
<feature type="region of interest" description="Disordered" evidence="15">
    <location>
        <begin position="25"/>
        <end position="45"/>
    </location>
</feature>
<dbReference type="EMBL" id="CP010951">
    <property type="protein sequence ID" value="AMO25409.1"/>
    <property type="molecule type" value="Genomic_DNA"/>
</dbReference>
<dbReference type="GO" id="GO:0009279">
    <property type="term" value="C:cell outer membrane"/>
    <property type="evidence" value="ECO:0007669"/>
    <property type="project" value="UniProtKB-SubCell"/>
</dbReference>
<dbReference type="Proteomes" id="UP000070433">
    <property type="component" value="Chromosome"/>
</dbReference>
<evidence type="ECO:0000256" key="6">
    <source>
        <dbReference type="ARBA" id="ARBA00022692"/>
    </source>
</evidence>
<keyword evidence="14" id="KW-0449">Lipoprotein</keyword>
<dbReference type="Pfam" id="PF22461">
    <property type="entry name" value="SLBB_2"/>
    <property type="match status" value="1"/>
</dbReference>
<evidence type="ECO:0000313" key="21">
    <source>
        <dbReference type="Proteomes" id="UP000070433"/>
    </source>
</evidence>
<evidence type="ECO:0000259" key="19">
    <source>
        <dbReference type="Pfam" id="PF22461"/>
    </source>
</evidence>
<evidence type="ECO:0000256" key="12">
    <source>
        <dbReference type="ARBA" id="ARBA00023139"/>
    </source>
</evidence>
<evidence type="ECO:0000256" key="14">
    <source>
        <dbReference type="ARBA" id="ARBA00023288"/>
    </source>
</evidence>
<keyword evidence="13" id="KW-0998">Cell outer membrane</keyword>
<evidence type="ECO:0000256" key="4">
    <source>
        <dbReference type="ARBA" id="ARBA00022452"/>
    </source>
</evidence>
<comment type="similarity">
    <text evidence="2">Belongs to the BexD/CtrA/VexA family.</text>
</comment>
<comment type="subcellular location">
    <subcellularLocation>
        <location evidence="1">Cell outer membrane</location>
        <topology evidence="1">Multi-pass membrane protein</topology>
    </subcellularLocation>
</comment>
<dbReference type="Gene3D" id="3.10.560.10">
    <property type="entry name" value="Outer membrane lipoprotein wza domain like"/>
    <property type="match status" value="2"/>
</dbReference>